<evidence type="ECO:0000313" key="15">
    <source>
        <dbReference type="Ensembl" id="ENSMMDP00005050563.1"/>
    </source>
</evidence>
<keyword evidence="5 10" id="KW-0805">Transcription regulation</keyword>
<sequence length="457" mass="51794">MSAKKETSRKSHVISPVLFMSVEGEPMRFFVRPSRTKAQLQPYIKAGGGILCKEQEPGATLTAKYVYFTRYVSSQYIRDCIEKNMQLDLEDYRFSSEDVQKCFTSNSSSRNVTGRLAYTPEENAAILKYVSKRKTEVGGNLLWQEMEKQLVTYHSWQSMKYHYKMHLVKRELEVEEEKRTEKENKVICESAQPETAEAQTSRSSEAEVPCLQPQTDAEPVPAESTQPETTEPQTLSSPQPESLPDTSSQTKQKKRQTASPAPAQPQRRSTRRKLELEEPSGRQLRSSSTPQKLVPSPRPAKKAKPVTKPATQKATPVDEPSSKRARGRGEVVVVESRQEENGQAMPSEQAQAGLSYFQHSEMTQSRKTKTHHHLFSNIICLLPQDLVSVTKALLKTSGDFSAALQLLLSPSSFMRPFWNRHDDSLLRSADPEVRQELLDKYGEEHVAKRLMFLEVES</sequence>
<evidence type="ECO:0000256" key="10">
    <source>
        <dbReference type="RuleBase" id="RU367107"/>
    </source>
</evidence>
<dbReference type="GO" id="GO:0042162">
    <property type="term" value="F:telomeric DNA binding"/>
    <property type="evidence" value="ECO:0007669"/>
    <property type="project" value="TreeGrafter"/>
</dbReference>
<evidence type="ECO:0000256" key="3">
    <source>
        <dbReference type="ARBA" id="ARBA00022454"/>
    </source>
</evidence>
<organism evidence="15 16">
    <name type="scientific">Myripristis murdjan</name>
    <name type="common">pinecone soldierfish</name>
    <dbReference type="NCBI Taxonomy" id="586833"/>
    <lineage>
        <taxon>Eukaryota</taxon>
        <taxon>Metazoa</taxon>
        <taxon>Chordata</taxon>
        <taxon>Craniata</taxon>
        <taxon>Vertebrata</taxon>
        <taxon>Euteleostomi</taxon>
        <taxon>Actinopterygii</taxon>
        <taxon>Neopterygii</taxon>
        <taxon>Teleostei</taxon>
        <taxon>Neoteleostei</taxon>
        <taxon>Acanthomorphata</taxon>
        <taxon>Holocentriformes</taxon>
        <taxon>Holocentridae</taxon>
        <taxon>Myripristis</taxon>
    </lineage>
</organism>
<keyword evidence="7 10" id="KW-0804">Transcription</keyword>
<name>A0A668AH90_9TELE</name>
<dbReference type="SUPFAM" id="SSF52113">
    <property type="entry name" value="BRCT domain"/>
    <property type="match status" value="1"/>
</dbReference>
<keyword evidence="16" id="KW-1185">Reference proteome</keyword>
<dbReference type="Gene3D" id="1.10.10.60">
    <property type="entry name" value="Homeodomain-like"/>
    <property type="match status" value="1"/>
</dbReference>
<dbReference type="InterPro" id="IPR001357">
    <property type="entry name" value="BRCT_dom"/>
</dbReference>
<keyword evidence="4 10" id="KW-0779">Telomere</keyword>
<dbReference type="Pfam" id="PF16589">
    <property type="entry name" value="BRCT_2"/>
    <property type="match status" value="1"/>
</dbReference>
<dbReference type="GeneTree" id="ENSGT00390000005351"/>
<dbReference type="InterPro" id="IPR039595">
    <property type="entry name" value="TE2IP/Rap1"/>
</dbReference>
<evidence type="ECO:0000256" key="6">
    <source>
        <dbReference type="ARBA" id="ARBA00023159"/>
    </source>
</evidence>
<evidence type="ECO:0000259" key="14">
    <source>
        <dbReference type="Pfam" id="PF16589"/>
    </source>
</evidence>
<protein>
    <recommendedName>
        <fullName evidence="2 10">Telomeric repeat-binding factor 2-interacting protein 1</fullName>
        <shortName evidence="10">TERF2-interacting telomeric protein 1</shortName>
    </recommendedName>
    <alternativeName>
        <fullName evidence="9 10">Repressor/activator protein 1 homolog</fullName>
    </alternativeName>
</protein>
<evidence type="ECO:0000256" key="5">
    <source>
        <dbReference type="ARBA" id="ARBA00023015"/>
    </source>
</evidence>
<feature type="domain" description="TERF2-interacting telomeric protein 1 Myb" evidence="12">
    <location>
        <begin position="118"/>
        <end position="171"/>
    </location>
</feature>
<evidence type="ECO:0000256" key="4">
    <source>
        <dbReference type="ARBA" id="ARBA00022895"/>
    </source>
</evidence>
<evidence type="ECO:0000256" key="1">
    <source>
        <dbReference type="ARBA" id="ARBA00010467"/>
    </source>
</evidence>
<dbReference type="AlphaFoldDB" id="A0A668AH90"/>
<dbReference type="Gene3D" id="1.10.10.2170">
    <property type="match status" value="1"/>
</dbReference>
<keyword evidence="3 10" id="KW-0158">Chromosome</keyword>
<reference evidence="15" key="3">
    <citation type="submission" date="2025-09" db="UniProtKB">
        <authorList>
            <consortium name="Ensembl"/>
        </authorList>
    </citation>
    <scope>IDENTIFICATION</scope>
</reference>
<reference evidence="15" key="1">
    <citation type="submission" date="2019-06" db="EMBL/GenBank/DDBJ databases">
        <authorList>
            <consortium name="Wellcome Sanger Institute Data Sharing"/>
        </authorList>
    </citation>
    <scope>NUCLEOTIDE SEQUENCE [LARGE SCALE GENOMIC DNA]</scope>
</reference>
<comment type="similarity">
    <text evidence="1 10">Belongs to the RAP1 family.</text>
</comment>
<gene>
    <name evidence="15" type="primary">terf2ip</name>
</gene>
<dbReference type="SUPFAM" id="SSF46689">
    <property type="entry name" value="Homeodomain-like"/>
    <property type="match status" value="1"/>
</dbReference>
<comment type="subunit">
    <text evidence="10">Homodimer.</text>
</comment>
<dbReference type="GO" id="GO:0006355">
    <property type="term" value="P:regulation of DNA-templated transcription"/>
    <property type="evidence" value="ECO:0007669"/>
    <property type="project" value="UniProtKB-UniRule"/>
</dbReference>
<dbReference type="InterPro" id="IPR021661">
    <property type="entry name" value="Rap1_C"/>
</dbReference>
<feature type="compositionally biased region" description="Low complexity" evidence="11">
    <location>
        <begin position="225"/>
        <end position="234"/>
    </location>
</feature>
<keyword evidence="8 10" id="KW-0539">Nucleus</keyword>
<evidence type="ECO:0000256" key="2">
    <source>
        <dbReference type="ARBA" id="ARBA00017805"/>
    </source>
</evidence>
<proteinExistence type="inferred from homology"/>
<comment type="function">
    <text evidence="10">Acts both as a regulator of telomere function and as a transcription regulator. Involved in the regulation of telomere length and protection as a component of the shelterin complex (telosome). Does not bind DNA directly: recruited to telomeric double-stranded 5'-TTAGGG-3' repeats via its interaction with terf2. Independently of its function in telomeres, also acts as a transcription regulator: recruited to extratelomeric 5'-TTAGGG-3' sites via its association with terf2 or other factors, and regulates gene expression.</text>
</comment>
<dbReference type="PANTHER" id="PTHR16466">
    <property type="entry name" value="TELOMERE REPEAT-BINDING FACTOR 2-INTERACTING PROTEIN 1"/>
    <property type="match status" value="1"/>
</dbReference>
<evidence type="ECO:0000256" key="8">
    <source>
        <dbReference type="ARBA" id="ARBA00023242"/>
    </source>
</evidence>
<evidence type="ECO:0000313" key="16">
    <source>
        <dbReference type="Proteomes" id="UP000472263"/>
    </source>
</evidence>
<evidence type="ECO:0000256" key="7">
    <source>
        <dbReference type="ARBA" id="ARBA00023163"/>
    </source>
</evidence>
<dbReference type="InterPro" id="IPR015010">
    <property type="entry name" value="TERF2IP_Myb"/>
</dbReference>
<evidence type="ECO:0000256" key="9">
    <source>
        <dbReference type="ARBA" id="ARBA00032471"/>
    </source>
</evidence>
<reference evidence="15" key="2">
    <citation type="submission" date="2025-08" db="UniProtKB">
        <authorList>
            <consortium name="Ensembl"/>
        </authorList>
    </citation>
    <scope>IDENTIFICATION</scope>
</reference>
<dbReference type="Pfam" id="PF11626">
    <property type="entry name" value="Rap1_C"/>
    <property type="match status" value="1"/>
</dbReference>
<dbReference type="InterPro" id="IPR036420">
    <property type="entry name" value="BRCT_dom_sf"/>
</dbReference>
<dbReference type="FunFam" id="1.10.10.60:FF:000246">
    <property type="entry name" value="Telomeric repeat-binding factor 2-interacting protein 1"/>
    <property type="match status" value="1"/>
</dbReference>
<dbReference type="CDD" id="cd11655">
    <property type="entry name" value="rap1_myb-like"/>
    <property type="match status" value="1"/>
</dbReference>
<dbReference type="InterPro" id="IPR038104">
    <property type="entry name" value="Rap1_C_sf"/>
</dbReference>
<dbReference type="GO" id="GO:0005654">
    <property type="term" value="C:nucleoplasm"/>
    <property type="evidence" value="ECO:0007669"/>
    <property type="project" value="UniProtKB-ARBA"/>
</dbReference>
<feature type="compositionally biased region" description="Basic and acidic residues" evidence="11">
    <location>
        <begin position="175"/>
        <end position="186"/>
    </location>
</feature>
<dbReference type="Ensembl" id="ENSMMDT00005051559.1">
    <property type="protein sequence ID" value="ENSMMDP00005050563.1"/>
    <property type="gene ID" value="ENSMMDG00005022928.1"/>
</dbReference>
<dbReference type="GO" id="GO:0070187">
    <property type="term" value="C:shelterin complex"/>
    <property type="evidence" value="ECO:0007669"/>
    <property type="project" value="TreeGrafter"/>
</dbReference>
<feature type="region of interest" description="Disordered" evidence="11">
    <location>
        <begin position="175"/>
        <end position="331"/>
    </location>
</feature>
<feature type="compositionally biased region" description="Polar residues" evidence="11">
    <location>
        <begin position="235"/>
        <end position="250"/>
    </location>
</feature>
<dbReference type="GO" id="GO:0010833">
    <property type="term" value="P:telomere maintenance via telomere lengthening"/>
    <property type="evidence" value="ECO:0007669"/>
    <property type="project" value="UniProtKB-UniRule"/>
</dbReference>
<feature type="domain" description="TRF2-interacting telomeric protein/Rap1 C-terminal" evidence="13">
    <location>
        <begin position="389"/>
        <end position="454"/>
    </location>
</feature>
<comment type="subcellular location">
    <subcellularLocation>
        <location evidence="10">Nucleus</location>
    </subcellularLocation>
    <subcellularLocation>
        <location evidence="10">Chromosome</location>
        <location evidence="10">Telomere</location>
    </subcellularLocation>
</comment>
<dbReference type="PANTHER" id="PTHR16466:SF6">
    <property type="entry name" value="TELOMERIC REPEAT-BINDING FACTOR 2-INTERACTING PROTEIN 1"/>
    <property type="match status" value="1"/>
</dbReference>
<evidence type="ECO:0000259" key="13">
    <source>
        <dbReference type="Pfam" id="PF11626"/>
    </source>
</evidence>
<evidence type="ECO:0000259" key="12">
    <source>
        <dbReference type="Pfam" id="PF08914"/>
    </source>
</evidence>
<dbReference type="Pfam" id="PF08914">
    <property type="entry name" value="Myb_Rap1"/>
    <property type="match status" value="1"/>
</dbReference>
<evidence type="ECO:0000256" key="11">
    <source>
        <dbReference type="SAM" id="MobiDB-lite"/>
    </source>
</evidence>
<feature type="domain" description="BRCT" evidence="14">
    <location>
        <begin position="19"/>
        <end position="93"/>
    </location>
</feature>
<dbReference type="GO" id="GO:0031848">
    <property type="term" value="P:protection from non-homologous end joining at telomere"/>
    <property type="evidence" value="ECO:0007669"/>
    <property type="project" value="TreeGrafter"/>
</dbReference>
<feature type="compositionally biased region" description="Low complexity" evidence="11">
    <location>
        <begin position="306"/>
        <end position="315"/>
    </location>
</feature>
<keyword evidence="6 10" id="KW-0010">Activator</keyword>
<dbReference type="Proteomes" id="UP000472263">
    <property type="component" value="Chromosome 5"/>
</dbReference>
<accession>A0A668AH90</accession>
<dbReference type="InterPro" id="IPR009057">
    <property type="entry name" value="Homeodomain-like_sf"/>
</dbReference>